<comment type="subcellular location">
    <subcellularLocation>
        <location evidence="1">Cytoplasmic vesicle</location>
        <location evidence="1">Secretory vesicle</location>
        <location evidence="1">Synaptic vesicle membrane</location>
        <topology evidence="1">Multi-pass membrane protein</topology>
    </subcellularLocation>
    <subcellularLocation>
        <location evidence="12">Presynaptic cell membrane</location>
    </subcellularLocation>
</comment>
<dbReference type="Pfam" id="PF10233">
    <property type="entry name" value="Cg6151-P"/>
    <property type="match status" value="1"/>
</dbReference>
<evidence type="ECO:0000256" key="10">
    <source>
        <dbReference type="ARBA" id="ARBA00023303"/>
    </source>
</evidence>
<evidence type="ECO:0000256" key="4">
    <source>
        <dbReference type="ARBA" id="ARBA00022568"/>
    </source>
</evidence>
<reference evidence="15" key="1">
    <citation type="submission" date="2020-11" db="EMBL/GenBank/DDBJ databases">
        <authorList>
            <person name="Tran Van P."/>
        </authorList>
    </citation>
    <scope>NUCLEOTIDE SEQUENCE</scope>
</reference>
<evidence type="ECO:0000256" key="3">
    <source>
        <dbReference type="ARBA" id="ARBA00016120"/>
    </source>
</evidence>
<evidence type="ECO:0000256" key="14">
    <source>
        <dbReference type="SAM" id="Phobius"/>
    </source>
</evidence>
<keyword evidence="4" id="KW-0406">Ion transport</keyword>
<comment type="similarity">
    <text evidence="2">Belongs to the calcium channel flower family.</text>
</comment>
<dbReference type="PANTHER" id="PTHR13314">
    <property type="entry name" value="CALCIUM CHANNEL FLOWER HOMOLOG"/>
    <property type="match status" value="1"/>
</dbReference>
<dbReference type="PANTHER" id="PTHR13314:SF2">
    <property type="entry name" value="CALCIUM CHANNEL FLOWER HOMOLOG"/>
    <property type="match status" value="1"/>
</dbReference>
<comment type="subunit">
    <text evidence="13">Homomultimer. Associates with the dally/ magu complex.</text>
</comment>
<dbReference type="InterPro" id="IPR019365">
    <property type="entry name" value="TVP18/Ca-channel_flower"/>
</dbReference>
<dbReference type="GO" id="GO:0030672">
    <property type="term" value="C:synaptic vesicle membrane"/>
    <property type="evidence" value="ECO:0007669"/>
    <property type="project" value="UniProtKB-SubCell"/>
</dbReference>
<dbReference type="EMBL" id="OC859082">
    <property type="protein sequence ID" value="CAD7627179.1"/>
    <property type="molecule type" value="Genomic_DNA"/>
</dbReference>
<keyword evidence="4" id="KW-0106">Calcium</keyword>
<evidence type="ECO:0000256" key="5">
    <source>
        <dbReference type="ARBA" id="ARBA00022673"/>
    </source>
</evidence>
<dbReference type="GO" id="GO:0005262">
    <property type="term" value="F:calcium channel activity"/>
    <property type="evidence" value="ECO:0007669"/>
    <property type="project" value="UniProtKB-KW"/>
</dbReference>
<keyword evidence="4" id="KW-0813">Transport</keyword>
<evidence type="ECO:0000256" key="8">
    <source>
        <dbReference type="ARBA" id="ARBA00023136"/>
    </source>
</evidence>
<feature type="transmembrane region" description="Helical" evidence="14">
    <location>
        <begin position="119"/>
        <end position="139"/>
    </location>
</feature>
<feature type="transmembrane region" description="Helical" evidence="14">
    <location>
        <begin position="27"/>
        <end position="50"/>
    </location>
</feature>
<sequence>MMMNVGSPMDGQQPGSSWWVESWSSQIATALALVLVLCGLLTAISPIAIYCILPGLIQLVAAAIILSIEAPSFVAFLSFARGVGRFIEGKPYWFKASIYAVVTLVPFIIGISMGCFGPAFILGFLASLGITALFGLLVLGRKGSRDEMRFQAGGTPTGAQPYSPTSP</sequence>
<keyword evidence="5" id="KW-0107">Calcium channel</keyword>
<dbReference type="GO" id="GO:0016192">
    <property type="term" value="P:vesicle-mediated transport"/>
    <property type="evidence" value="ECO:0007669"/>
    <property type="project" value="TreeGrafter"/>
</dbReference>
<evidence type="ECO:0000256" key="6">
    <source>
        <dbReference type="ARBA" id="ARBA00022692"/>
    </source>
</evidence>
<keyword evidence="10" id="KW-0407">Ion channel</keyword>
<evidence type="ECO:0000256" key="11">
    <source>
        <dbReference type="ARBA" id="ARBA00023329"/>
    </source>
</evidence>
<keyword evidence="8 14" id="KW-0472">Membrane</keyword>
<accession>A0A7R9Q031</accession>
<evidence type="ECO:0000256" key="2">
    <source>
        <dbReference type="ARBA" id="ARBA00010023"/>
    </source>
</evidence>
<keyword evidence="9" id="KW-0966">Cell projection</keyword>
<evidence type="ECO:0000313" key="16">
    <source>
        <dbReference type="Proteomes" id="UP000759131"/>
    </source>
</evidence>
<feature type="transmembrane region" description="Helical" evidence="14">
    <location>
        <begin position="56"/>
        <end position="80"/>
    </location>
</feature>
<evidence type="ECO:0000256" key="13">
    <source>
        <dbReference type="ARBA" id="ARBA00046506"/>
    </source>
</evidence>
<gene>
    <name evidence="15" type="ORF">OSB1V03_LOCUS7609</name>
</gene>
<evidence type="ECO:0000313" key="15">
    <source>
        <dbReference type="EMBL" id="CAD7627179.1"/>
    </source>
</evidence>
<dbReference type="AlphaFoldDB" id="A0A7R9Q031"/>
<dbReference type="Proteomes" id="UP000759131">
    <property type="component" value="Unassembled WGS sequence"/>
</dbReference>
<name>A0A7R9Q031_9ACAR</name>
<keyword evidence="6 14" id="KW-0812">Transmembrane</keyword>
<protein>
    <recommendedName>
        <fullName evidence="3">Calcium channel flower</fullName>
    </recommendedName>
</protein>
<organism evidence="15">
    <name type="scientific">Medioppia subpectinata</name>
    <dbReference type="NCBI Taxonomy" id="1979941"/>
    <lineage>
        <taxon>Eukaryota</taxon>
        <taxon>Metazoa</taxon>
        <taxon>Ecdysozoa</taxon>
        <taxon>Arthropoda</taxon>
        <taxon>Chelicerata</taxon>
        <taxon>Arachnida</taxon>
        <taxon>Acari</taxon>
        <taxon>Acariformes</taxon>
        <taxon>Sarcoptiformes</taxon>
        <taxon>Oribatida</taxon>
        <taxon>Brachypylina</taxon>
        <taxon>Oppioidea</taxon>
        <taxon>Oppiidae</taxon>
        <taxon>Medioppia</taxon>
    </lineage>
</organism>
<keyword evidence="16" id="KW-1185">Reference proteome</keyword>
<feature type="transmembrane region" description="Helical" evidence="14">
    <location>
        <begin position="92"/>
        <end position="113"/>
    </location>
</feature>
<dbReference type="GO" id="GO:0042734">
    <property type="term" value="C:presynaptic membrane"/>
    <property type="evidence" value="ECO:0007669"/>
    <property type="project" value="UniProtKB-SubCell"/>
</dbReference>
<keyword evidence="7 14" id="KW-1133">Transmembrane helix</keyword>
<evidence type="ECO:0000256" key="9">
    <source>
        <dbReference type="ARBA" id="ARBA00023273"/>
    </source>
</evidence>
<proteinExistence type="inferred from homology"/>
<keyword evidence="11" id="KW-0968">Cytoplasmic vesicle</keyword>
<keyword evidence="4" id="KW-0109">Calcium transport</keyword>
<evidence type="ECO:0000256" key="7">
    <source>
        <dbReference type="ARBA" id="ARBA00022989"/>
    </source>
</evidence>
<evidence type="ECO:0000256" key="12">
    <source>
        <dbReference type="ARBA" id="ARBA00034111"/>
    </source>
</evidence>
<evidence type="ECO:0000256" key="1">
    <source>
        <dbReference type="ARBA" id="ARBA00004644"/>
    </source>
</evidence>
<dbReference type="EMBL" id="CAJPIZ010004507">
    <property type="protein sequence ID" value="CAG2107609.1"/>
    <property type="molecule type" value="Genomic_DNA"/>
</dbReference>
<dbReference type="OrthoDB" id="9934994at2759"/>